<evidence type="ECO:0000313" key="3">
    <source>
        <dbReference type="Proteomes" id="UP000017170"/>
    </source>
</evidence>
<feature type="domain" description="N-acetyltransferase" evidence="1">
    <location>
        <begin position="37"/>
        <end position="205"/>
    </location>
</feature>
<dbReference type="PROSITE" id="PS51186">
    <property type="entry name" value="GNAT"/>
    <property type="match status" value="1"/>
</dbReference>
<evidence type="ECO:0000313" key="2">
    <source>
        <dbReference type="EMBL" id="ERN51796.1"/>
    </source>
</evidence>
<comment type="caution">
    <text evidence="2">The sequence shown here is derived from an EMBL/GenBank/DDBJ whole genome shotgun (WGS) entry which is preliminary data.</text>
</comment>
<keyword evidence="3" id="KW-1185">Reference proteome</keyword>
<dbReference type="InterPro" id="IPR000182">
    <property type="entry name" value="GNAT_dom"/>
</dbReference>
<dbReference type="AlphaFoldDB" id="U6SMC3"/>
<dbReference type="Proteomes" id="UP000017170">
    <property type="component" value="Unassembled WGS sequence"/>
</dbReference>
<name>U6SMC3_9BACI</name>
<reference evidence="2 3" key="1">
    <citation type="journal article" date="2013" name="Genome Announc.">
        <title>Genome Sequence of the Extreme Obligate Alkaliphile Bacillus marmarensis Strain DSM 21297.</title>
        <authorList>
            <person name="Wernick D.G."/>
            <person name="Choi K.Y."/>
            <person name="Tat C.A."/>
            <person name="Lafontaine Rivera J.G."/>
            <person name="Liao J.C."/>
        </authorList>
    </citation>
    <scope>NUCLEOTIDE SEQUENCE [LARGE SCALE GENOMIC DNA]</scope>
    <source>
        <strain evidence="2 3">DSM 21297</strain>
    </source>
</reference>
<dbReference type="SUPFAM" id="SSF55729">
    <property type="entry name" value="Acyl-CoA N-acyltransferases (Nat)"/>
    <property type="match status" value="1"/>
</dbReference>
<sequence>MKKEMSQVFAWLFFIRGEIRMYTGELIKRKDQTKEVYQVRRLTMEDLNEVLKVQQVVLDTLENKERLQPLSEEEFTLILKGDGLMLGVFVKGYLTAFRALWFPGEDKENLGRDLGLSPNEQMKVIHQEISIVLPDYRGNGLQKRLAVLVMRELVENTSEFEYVCCTVHPFNIPSLKDKLAQGMFIVKVKEKYAGHLRYILLKQLSVEIVVDHNTKKIVPLADIGEQSRLLNEGYYGLEWIDQESKQSIVFAKPKASNSKS</sequence>
<dbReference type="PATRIC" id="fig|1188261.3.peg.3360"/>
<organism evidence="2 3">
    <name type="scientific">Alkalihalophilus marmarensis DSM 21297</name>
    <dbReference type="NCBI Taxonomy" id="1188261"/>
    <lineage>
        <taxon>Bacteria</taxon>
        <taxon>Bacillati</taxon>
        <taxon>Bacillota</taxon>
        <taxon>Bacilli</taxon>
        <taxon>Bacillales</taxon>
        <taxon>Bacillaceae</taxon>
        <taxon>Alkalihalophilus</taxon>
    </lineage>
</organism>
<proteinExistence type="predicted"/>
<dbReference type="Gene3D" id="3.40.630.30">
    <property type="match status" value="1"/>
</dbReference>
<evidence type="ECO:0000259" key="1">
    <source>
        <dbReference type="PROSITE" id="PS51186"/>
    </source>
</evidence>
<dbReference type="InterPro" id="IPR016181">
    <property type="entry name" value="Acyl_CoA_acyltransferase"/>
</dbReference>
<gene>
    <name evidence="2" type="ORF">A33I_19365</name>
</gene>
<dbReference type="GO" id="GO:0016747">
    <property type="term" value="F:acyltransferase activity, transferring groups other than amino-acyl groups"/>
    <property type="evidence" value="ECO:0007669"/>
    <property type="project" value="InterPro"/>
</dbReference>
<accession>U6SMC3</accession>
<dbReference type="EMBL" id="ATAE01000043">
    <property type="protein sequence ID" value="ERN51796.1"/>
    <property type="molecule type" value="Genomic_DNA"/>
</dbReference>
<protein>
    <submittedName>
        <fullName evidence="2">Benzoate transporter</fullName>
    </submittedName>
</protein>